<feature type="chain" id="PRO_5015113675" evidence="10">
    <location>
        <begin position="23"/>
        <end position="454"/>
    </location>
</feature>
<dbReference type="OrthoDB" id="6278496at2"/>
<evidence type="ECO:0000256" key="8">
    <source>
        <dbReference type="ARBA" id="ARBA00023157"/>
    </source>
</evidence>
<evidence type="ECO:0000313" key="13">
    <source>
        <dbReference type="EMBL" id="PSK90275.1"/>
    </source>
</evidence>
<feature type="domain" description="Peptidase M43 pregnancy-associated plasma-A" evidence="11">
    <location>
        <begin position="265"/>
        <end position="359"/>
    </location>
</feature>
<keyword evidence="5" id="KW-0378">Hydrolase</keyword>
<sequence length="454" mass="49941">MKKTLSLITGLLLGVPALRTHAQTVPADIPRCGYELVWKNLERKDPDFRRKYDAFVMDKNSGEAARPTGTVYRIPVVFHVVYYKNGAVERGNIADSLIQHQVTILNNAYRKRHADTGNLRSLFKPISADAEIEFYLATKAPNGAATNGITRTPTTHTSFGSISALGTMDSLERIKHTNQGGFDGWPADKYLNIWVADMAFNVGGSSMIAILGYATPPLNPLPPNWGTDTTELSGMKDGVVLQYHCIGGSKNPGVSEIAPMSTQGRTAVHEVGHYLGLRHIWGDAQDPTVACTPAASDGVDDTPYQAEQSYGQPDPTQNTCHQDQPGDLPDLWENYMDYSDDEYVVMFTQGQVDLMRRILANQRKDLVNQNGTGFTDKDTRRNAVKVYPQPASQSLNIAFVGKIEQVVLTDVLGKTVKTVQGTKTIDISNLPSGVYFLKLQSGQECYTRQVVIAR</sequence>
<dbReference type="PANTHER" id="PTHR47466:SF1">
    <property type="entry name" value="METALLOPROTEASE MEP1 (AFU_ORTHOLOGUE AFUA_1G07730)-RELATED"/>
    <property type="match status" value="1"/>
</dbReference>
<evidence type="ECO:0000259" key="12">
    <source>
        <dbReference type="Pfam" id="PF18962"/>
    </source>
</evidence>
<feature type="domain" description="Secretion system C-terminal sorting" evidence="12">
    <location>
        <begin position="386"/>
        <end position="452"/>
    </location>
</feature>
<keyword evidence="3" id="KW-0479">Metal-binding</keyword>
<evidence type="ECO:0000256" key="10">
    <source>
        <dbReference type="SAM" id="SignalP"/>
    </source>
</evidence>
<reference evidence="13 14" key="1">
    <citation type="submission" date="2018-03" db="EMBL/GenBank/DDBJ databases">
        <title>Genomic Encyclopedia of Type Strains, Phase III (KMG-III): the genomes of soil and plant-associated and newly described type strains.</title>
        <authorList>
            <person name="Whitman W."/>
        </authorList>
    </citation>
    <scope>NUCLEOTIDE SEQUENCE [LARGE SCALE GENOMIC DNA]</scope>
    <source>
        <strain evidence="13 14">CGMCC 1.12700</strain>
    </source>
</reference>
<keyword evidence="4 10" id="KW-0732">Signal</keyword>
<dbReference type="GO" id="GO:0006508">
    <property type="term" value="P:proteolysis"/>
    <property type="evidence" value="ECO:0007669"/>
    <property type="project" value="UniProtKB-KW"/>
</dbReference>
<keyword evidence="7" id="KW-0482">Metalloprotease</keyword>
<dbReference type="Pfam" id="PF18962">
    <property type="entry name" value="Por_Secre_tail"/>
    <property type="match status" value="1"/>
</dbReference>
<evidence type="ECO:0000256" key="5">
    <source>
        <dbReference type="ARBA" id="ARBA00022801"/>
    </source>
</evidence>
<feature type="compositionally biased region" description="Polar residues" evidence="9">
    <location>
        <begin position="305"/>
        <end position="322"/>
    </location>
</feature>
<comment type="caution">
    <text evidence="13">The sequence shown here is derived from an EMBL/GenBank/DDBJ whole genome shotgun (WGS) entry which is preliminary data.</text>
</comment>
<dbReference type="GO" id="GO:0008237">
    <property type="term" value="F:metallopeptidase activity"/>
    <property type="evidence" value="ECO:0007669"/>
    <property type="project" value="UniProtKB-KW"/>
</dbReference>
<dbReference type="EMBL" id="PYGD01000008">
    <property type="protein sequence ID" value="PSK90275.1"/>
    <property type="molecule type" value="Genomic_DNA"/>
</dbReference>
<organism evidence="13 14">
    <name type="scientific">Taibaiella chishuiensis</name>
    <dbReference type="NCBI Taxonomy" id="1434707"/>
    <lineage>
        <taxon>Bacteria</taxon>
        <taxon>Pseudomonadati</taxon>
        <taxon>Bacteroidota</taxon>
        <taxon>Chitinophagia</taxon>
        <taxon>Chitinophagales</taxon>
        <taxon>Chitinophagaceae</taxon>
        <taxon>Taibaiella</taxon>
    </lineage>
</organism>
<keyword evidence="14" id="KW-1185">Reference proteome</keyword>
<evidence type="ECO:0000256" key="2">
    <source>
        <dbReference type="ARBA" id="ARBA00022670"/>
    </source>
</evidence>
<keyword evidence="2" id="KW-0645">Protease</keyword>
<dbReference type="Gene3D" id="3.40.390.10">
    <property type="entry name" value="Collagenase (Catalytic Domain)"/>
    <property type="match status" value="1"/>
</dbReference>
<evidence type="ECO:0000256" key="7">
    <source>
        <dbReference type="ARBA" id="ARBA00023049"/>
    </source>
</evidence>
<evidence type="ECO:0000256" key="1">
    <source>
        <dbReference type="ARBA" id="ARBA00008721"/>
    </source>
</evidence>
<accession>A0A2P8CZ70</accession>
<evidence type="ECO:0000313" key="14">
    <source>
        <dbReference type="Proteomes" id="UP000240572"/>
    </source>
</evidence>
<keyword evidence="8" id="KW-1015">Disulfide bond</keyword>
<feature type="region of interest" description="Disordered" evidence="9">
    <location>
        <begin position="291"/>
        <end position="326"/>
    </location>
</feature>
<evidence type="ECO:0000256" key="6">
    <source>
        <dbReference type="ARBA" id="ARBA00022833"/>
    </source>
</evidence>
<dbReference type="NCBIfam" id="TIGR04183">
    <property type="entry name" value="Por_Secre_tail"/>
    <property type="match status" value="1"/>
</dbReference>
<feature type="signal peptide" evidence="10">
    <location>
        <begin position="1"/>
        <end position="22"/>
    </location>
</feature>
<dbReference type="InterPro" id="IPR008754">
    <property type="entry name" value="Peptidase_M43"/>
</dbReference>
<dbReference type="Pfam" id="PF05572">
    <property type="entry name" value="Peptidase_M43"/>
    <property type="match status" value="1"/>
</dbReference>
<dbReference type="SUPFAM" id="SSF55486">
    <property type="entry name" value="Metalloproteases ('zincins'), catalytic domain"/>
    <property type="match status" value="1"/>
</dbReference>
<gene>
    <name evidence="13" type="ORF">B0I18_1083</name>
</gene>
<evidence type="ECO:0000256" key="9">
    <source>
        <dbReference type="SAM" id="MobiDB-lite"/>
    </source>
</evidence>
<dbReference type="GO" id="GO:0046872">
    <property type="term" value="F:metal ion binding"/>
    <property type="evidence" value="ECO:0007669"/>
    <property type="project" value="UniProtKB-KW"/>
</dbReference>
<protein>
    <submittedName>
        <fullName evidence="13">Putative secreted protein (Por secretion system target)</fullName>
    </submittedName>
</protein>
<keyword evidence="6" id="KW-0862">Zinc</keyword>
<name>A0A2P8CZ70_9BACT</name>
<dbReference type="AlphaFoldDB" id="A0A2P8CZ70"/>
<evidence type="ECO:0000256" key="4">
    <source>
        <dbReference type="ARBA" id="ARBA00022729"/>
    </source>
</evidence>
<dbReference type="Proteomes" id="UP000240572">
    <property type="component" value="Unassembled WGS sequence"/>
</dbReference>
<dbReference type="InterPro" id="IPR026444">
    <property type="entry name" value="Secre_tail"/>
</dbReference>
<dbReference type="RefSeq" id="WP_106524157.1">
    <property type="nucleotide sequence ID" value="NZ_PYGD01000008.1"/>
</dbReference>
<dbReference type="InterPro" id="IPR024079">
    <property type="entry name" value="MetalloPept_cat_dom_sf"/>
</dbReference>
<evidence type="ECO:0000256" key="3">
    <source>
        <dbReference type="ARBA" id="ARBA00022723"/>
    </source>
</evidence>
<comment type="similarity">
    <text evidence="1">Belongs to the peptidase M43B family.</text>
</comment>
<evidence type="ECO:0000259" key="11">
    <source>
        <dbReference type="Pfam" id="PF05572"/>
    </source>
</evidence>
<proteinExistence type="inferred from homology"/>
<dbReference type="PANTHER" id="PTHR47466">
    <property type="match status" value="1"/>
</dbReference>